<comment type="caution">
    <text evidence="12">The sequence shown here is derived from an EMBL/GenBank/DDBJ whole genome shotgun (WGS) entry which is preliminary data.</text>
</comment>
<feature type="transmembrane region" description="Helical" evidence="10">
    <location>
        <begin position="54"/>
        <end position="71"/>
    </location>
</feature>
<dbReference type="NCBIfam" id="TIGR00831">
    <property type="entry name" value="a_cpa1"/>
    <property type="match status" value="1"/>
</dbReference>
<dbReference type="Proteomes" id="UP001500635">
    <property type="component" value="Unassembled WGS sequence"/>
</dbReference>
<protein>
    <submittedName>
        <fullName evidence="12">Na+/H+ antiporter</fullName>
    </submittedName>
</protein>
<dbReference type="InterPro" id="IPR038770">
    <property type="entry name" value="Na+/solute_symporter_sf"/>
</dbReference>
<keyword evidence="13" id="KW-1185">Reference proteome</keyword>
<feature type="domain" description="Cation/H+ exchanger transmembrane" evidence="11">
    <location>
        <begin position="13"/>
        <end position="401"/>
    </location>
</feature>
<keyword evidence="7 10" id="KW-0406">Ion transport</keyword>
<accession>A0ABP8JHI0</accession>
<keyword evidence="10" id="KW-0050">Antiport</keyword>
<keyword evidence="3 10" id="KW-1003">Cell membrane</keyword>
<reference evidence="13" key="1">
    <citation type="journal article" date="2019" name="Int. J. Syst. Evol. Microbiol.">
        <title>The Global Catalogue of Microorganisms (GCM) 10K type strain sequencing project: providing services to taxonomists for standard genome sequencing and annotation.</title>
        <authorList>
            <consortium name="The Broad Institute Genomics Platform"/>
            <consortium name="The Broad Institute Genome Sequencing Center for Infectious Disease"/>
            <person name="Wu L."/>
            <person name="Ma J."/>
        </authorList>
    </citation>
    <scope>NUCLEOTIDE SEQUENCE [LARGE SCALE GENOMIC DNA]</scope>
    <source>
        <strain evidence="13">JCM 17688</strain>
    </source>
</reference>
<keyword evidence="2 10" id="KW-0813">Transport</keyword>
<dbReference type="InterPro" id="IPR004705">
    <property type="entry name" value="Cation/H_exchanger_CPA1_bac"/>
</dbReference>
<feature type="transmembrane region" description="Helical" evidence="10">
    <location>
        <begin position="299"/>
        <end position="322"/>
    </location>
</feature>
<dbReference type="Pfam" id="PF00999">
    <property type="entry name" value="Na_H_Exchanger"/>
    <property type="match status" value="1"/>
</dbReference>
<name>A0ABP8JHI0_9ACTN</name>
<keyword evidence="6 10" id="KW-0915">Sodium</keyword>
<keyword evidence="9 10" id="KW-0739">Sodium transport</keyword>
<comment type="similarity">
    <text evidence="10">Belongs to the monovalent cation:proton antiporter 1 (CPA1) transporter (TC 2.A.36) family.</text>
</comment>
<dbReference type="Gene3D" id="1.20.1530.20">
    <property type="match status" value="1"/>
</dbReference>
<feature type="transmembrane region" description="Helical" evidence="10">
    <location>
        <begin position="29"/>
        <end position="48"/>
    </location>
</feature>
<evidence type="ECO:0000256" key="6">
    <source>
        <dbReference type="ARBA" id="ARBA00023053"/>
    </source>
</evidence>
<comment type="subcellular location">
    <subcellularLocation>
        <location evidence="1 10">Cell membrane</location>
        <topology evidence="1 10">Multi-pass membrane protein</topology>
    </subcellularLocation>
</comment>
<organism evidence="12 13">
    <name type="scientific">Tsukamurella soli</name>
    <dbReference type="NCBI Taxonomy" id="644556"/>
    <lineage>
        <taxon>Bacteria</taxon>
        <taxon>Bacillati</taxon>
        <taxon>Actinomycetota</taxon>
        <taxon>Actinomycetes</taxon>
        <taxon>Mycobacteriales</taxon>
        <taxon>Tsukamurellaceae</taxon>
        <taxon>Tsukamurella</taxon>
    </lineage>
</organism>
<keyword evidence="5 10" id="KW-1133">Transmembrane helix</keyword>
<evidence type="ECO:0000256" key="9">
    <source>
        <dbReference type="ARBA" id="ARBA00023201"/>
    </source>
</evidence>
<feature type="transmembrane region" description="Helical" evidence="10">
    <location>
        <begin position="342"/>
        <end position="361"/>
    </location>
</feature>
<feature type="transmembrane region" description="Helical" evidence="10">
    <location>
        <begin position="147"/>
        <end position="166"/>
    </location>
</feature>
<feature type="transmembrane region" description="Helical" evidence="10">
    <location>
        <begin position="6"/>
        <end position="22"/>
    </location>
</feature>
<evidence type="ECO:0000313" key="13">
    <source>
        <dbReference type="Proteomes" id="UP001500635"/>
    </source>
</evidence>
<gene>
    <name evidence="12" type="ORF">GCM10023147_19440</name>
</gene>
<dbReference type="RefSeq" id="WP_344994412.1">
    <property type="nucleotide sequence ID" value="NZ_BAABFR010000024.1"/>
</dbReference>
<dbReference type="EMBL" id="BAABFR010000024">
    <property type="protein sequence ID" value="GAA4390960.1"/>
    <property type="molecule type" value="Genomic_DNA"/>
</dbReference>
<dbReference type="PANTHER" id="PTHR10110">
    <property type="entry name" value="SODIUM/HYDROGEN EXCHANGER"/>
    <property type="match status" value="1"/>
</dbReference>
<sequence>MYGLEIVVAVGAALLFGSLAARRLHLTPPLALLGAGLLLGFLPPLHGAKMPPETVLLLFLPALLFWDSLTTSLQEIRRNLRGIVLASTLLVVITAGAVAAVAHGFGVPWGPAWVLGAALAPTDATAIGILGRLLPYRNMTVLRAESLVNDGTALVVYGVALAYSLGRHVGPLDVGLDLLRSYGGGVAAGIVIAYPGLQLRRRIADPMLSSTATALIPFAAYLLAESAGASGVLAVVTAGLWISQASPWRGRAVTRHQTEVVWGLLTFWLNGALFVLVGLQLPATVSGLTSSRLGPALGLVAAAAATLVASRIGFLLASAYTIRLLDRRPSQRGRLVGNRYRIVSGFAGFRGAVSLAIALSIPETTGSGAHFPYRDVIVFVTAGVIVVSLAQGLFLPALVRWAHLPRDTTLREQSRLADHEATEAVLAALDELADKAGAETETVERFRREYERHLQDLDDNADRAAGGDASGPADMSQYTQAARLRKAALAHKRATLTRMRSERRIDDAVYRRRLSALDLEELRLLAGRRPVD</sequence>
<comment type="function">
    <text evidence="10">Na(+)/H(+) antiporter that extrudes sodium in exchange for external protons.</text>
</comment>
<feature type="transmembrane region" description="Helical" evidence="10">
    <location>
        <begin position="83"/>
        <end position="106"/>
    </location>
</feature>
<proteinExistence type="inferred from homology"/>
<feature type="transmembrane region" description="Helical" evidence="10">
    <location>
        <begin position="112"/>
        <end position="135"/>
    </location>
</feature>
<evidence type="ECO:0000256" key="4">
    <source>
        <dbReference type="ARBA" id="ARBA00022692"/>
    </source>
</evidence>
<evidence type="ECO:0000313" key="12">
    <source>
        <dbReference type="EMBL" id="GAA4390960.1"/>
    </source>
</evidence>
<evidence type="ECO:0000256" key="3">
    <source>
        <dbReference type="ARBA" id="ARBA00022475"/>
    </source>
</evidence>
<evidence type="ECO:0000259" key="11">
    <source>
        <dbReference type="Pfam" id="PF00999"/>
    </source>
</evidence>
<evidence type="ECO:0000256" key="1">
    <source>
        <dbReference type="ARBA" id="ARBA00004651"/>
    </source>
</evidence>
<keyword evidence="8 10" id="KW-0472">Membrane</keyword>
<keyword evidence="4 10" id="KW-0812">Transmembrane</keyword>
<feature type="transmembrane region" description="Helical" evidence="10">
    <location>
        <begin position="376"/>
        <end position="399"/>
    </location>
</feature>
<feature type="transmembrane region" description="Helical" evidence="10">
    <location>
        <begin position="260"/>
        <end position="279"/>
    </location>
</feature>
<evidence type="ECO:0000256" key="5">
    <source>
        <dbReference type="ARBA" id="ARBA00022989"/>
    </source>
</evidence>
<evidence type="ECO:0000256" key="2">
    <source>
        <dbReference type="ARBA" id="ARBA00022448"/>
    </source>
</evidence>
<dbReference type="PANTHER" id="PTHR10110:SF86">
    <property type="entry name" value="SODIUM_HYDROGEN EXCHANGER 7"/>
    <property type="match status" value="1"/>
</dbReference>
<evidence type="ECO:0000256" key="7">
    <source>
        <dbReference type="ARBA" id="ARBA00023065"/>
    </source>
</evidence>
<feature type="transmembrane region" description="Helical" evidence="10">
    <location>
        <begin position="178"/>
        <end position="197"/>
    </location>
</feature>
<dbReference type="InterPro" id="IPR006153">
    <property type="entry name" value="Cation/H_exchanger_TM"/>
</dbReference>
<dbReference type="InterPro" id="IPR018422">
    <property type="entry name" value="Cation/H_exchanger_CPA1"/>
</dbReference>
<evidence type="ECO:0000256" key="10">
    <source>
        <dbReference type="RuleBase" id="RU366002"/>
    </source>
</evidence>
<evidence type="ECO:0000256" key="8">
    <source>
        <dbReference type="ARBA" id="ARBA00023136"/>
    </source>
</evidence>